<dbReference type="PROSITE" id="PS50853">
    <property type="entry name" value="FN3"/>
    <property type="match status" value="1"/>
</dbReference>
<evidence type="ECO:0000259" key="1">
    <source>
        <dbReference type="PROSITE" id="PS50853"/>
    </source>
</evidence>
<dbReference type="Proteomes" id="UP000307943">
    <property type="component" value="Unassembled WGS sequence"/>
</dbReference>
<comment type="caution">
    <text evidence="2">The sequence shown here is derived from an EMBL/GenBank/DDBJ whole genome shotgun (WGS) entry which is preliminary data.</text>
</comment>
<dbReference type="Gene3D" id="2.60.40.10">
    <property type="entry name" value="Immunoglobulins"/>
    <property type="match status" value="1"/>
</dbReference>
<accession>A0A5C4TFR1</accession>
<keyword evidence="3" id="KW-1185">Reference proteome</keyword>
<gene>
    <name evidence="2" type="ORF">FE784_02275</name>
</gene>
<dbReference type="OrthoDB" id="9021327at2"/>
<protein>
    <recommendedName>
        <fullName evidence="1">Fibronectin type-III domain-containing protein</fullName>
    </recommendedName>
</protein>
<organism evidence="2 3">
    <name type="scientific">Paenibacillus hemerocallicola</name>
    <dbReference type="NCBI Taxonomy" id="1172614"/>
    <lineage>
        <taxon>Bacteria</taxon>
        <taxon>Bacillati</taxon>
        <taxon>Bacillota</taxon>
        <taxon>Bacilli</taxon>
        <taxon>Bacillales</taxon>
        <taxon>Paenibacillaceae</taxon>
        <taxon>Paenibacillus</taxon>
    </lineage>
</organism>
<reference evidence="2 3" key="1">
    <citation type="submission" date="2019-05" db="EMBL/GenBank/DDBJ databases">
        <title>We sequenced the genome of Paenibacillus hemerocallicola KCTC 33185 for further insight into its adaptation and study the phylogeny of Paenibacillus.</title>
        <authorList>
            <person name="Narsing Rao M.P."/>
        </authorList>
    </citation>
    <scope>NUCLEOTIDE SEQUENCE [LARGE SCALE GENOMIC DNA]</scope>
    <source>
        <strain evidence="2 3">KCTC 33185</strain>
    </source>
</reference>
<feature type="domain" description="Fibronectin type-III" evidence="1">
    <location>
        <begin position="26"/>
        <end position="121"/>
    </location>
</feature>
<dbReference type="AlphaFoldDB" id="A0A5C4TFR1"/>
<dbReference type="RefSeq" id="WP_139600491.1">
    <property type="nucleotide sequence ID" value="NZ_VDCQ01000002.1"/>
</dbReference>
<dbReference type="CDD" id="cd15482">
    <property type="entry name" value="Sialidase_non-viral"/>
    <property type="match status" value="1"/>
</dbReference>
<dbReference type="CDD" id="cd00063">
    <property type="entry name" value="FN3"/>
    <property type="match status" value="1"/>
</dbReference>
<name>A0A5C4TFR1_9BACL</name>
<dbReference type="InterPro" id="IPR036116">
    <property type="entry name" value="FN3_sf"/>
</dbReference>
<evidence type="ECO:0000313" key="2">
    <source>
        <dbReference type="EMBL" id="TNJ67984.1"/>
    </source>
</evidence>
<evidence type="ECO:0000313" key="3">
    <source>
        <dbReference type="Proteomes" id="UP000307943"/>
    </source>
</evidence>
<sequence length="487" mass="53971">MEQAIRTAWNQNDPRQLYTVANEGSDYGSLHVIRLAPGDGSLTIDWKDFDDAQAKTSTYVLEYRLRNEPDSAQRVSLSASFGSTTISGLVNGADYEVFVEGRDPQSGTEPSVSPTRLFRPGSVPGTVINYIHPEDYTFGFSGRSPASPSIVRLPDGNLLASHDIYWGLAGQNTSVVLRSRDEGVTWEYVTFLYPCFWGKLFLHRDRLYMIATGTEYGALLIGRSDDGGETWSEPSVLIEAGSREKGGPHKAPMPVIEYKGRLWTGIDYGSWSTGSHASGLVSVPADADLLDSASWTIMPFLPYDPNWPGAVVGDNKAGLLEGNAVVKPDGTLVNLLRYQTNGCTPSFGRAIMLAADTDRPAEPLVFHKVIDFYGNLSKFTVYHDPVSAKYWSLVNRVKGPNNGQRNILTLVNSDDLENWHIVKDILNYDDNGWPEDSKKVGFQYVDWIFSGDDIYVASRTAINGAHNFHNANYLTFHRVDDFRTLSQ</sequence>
<dbReference type="SUPFAM" id="SSF50939">
    <property type="entry name" value="Sialidases"/>
    <property type="match status" value="1"/>
</dbReference>
<dbReference type="InterPro" id="IPR036278">
    <property type="entry name" value="Sialidase_sf"/>
</dbReference>
<dbReference type="InterPro" id="IPR013783">
    <property type="entry name" value="Ig-like_fold"/>
</dbReference>
<dbReference type="EMBL" id="VDCQ01000002">
    <property type="protein sequence ID" value="TNJ67984.1"/>
    <property type="molecule type" value="Genomic_DNA"/>
</dbReference>
<dbReference type="Gene3D" id="2.120.10.10">
    <property type="match status" value="1"/>
</dbReference>
<dbReference type="SUPFAM" id="SSF49265">
    <property type="entry name" value="Fibronectin type III"/>
    <property type="match status" value="1"/>
</dbReference>
<proteinExistence type="predicted"/>
<dbReference type="InterPro" id="IPR003961">
    <property type="entry name" value="FN3_dom"/>
</dbReference>